<organism evidence="6 7">
    <name type="scientific">Hemibagrus wyckioides</name>
    <dbReference type="NCBI Taxonomy" id="337641"/>
    <lineage>
        <taxon>Eukaryota</taxon>
        <taxon>Metazoa</taxon>
        <taxon>Chordata</taxon>
        <taxon>Craniata</taxon>
        <taxon>Vertebrata</taxon>
        <taxon>Euteleostomi</taxon>
        <taxon>Actinopterygii</taxon>
        <taxon>Neopterygii</taxon>
        <taxon>Teleostei</taxon>
        <taxon>Ostariophysi</taxon>
        <taxon>Siluriformes</taxon>
        <taxon>Bagridae</taxon>
        <taxon>Hemibagrus</taxon>
    </lineage>
</organism>
<proteinExistence type="inferred from homology"/>
<evidence type="ECO:0000313" key="7">
    <source>
        <dbReference type="Proteomes" id="UP000824219"/>
    </source>
</evidence>
<keyword evidence="4" id="KW-0964">Secreted</keyword>
<dbReference type="GO" id="GO:0005615">
    <property type="term" value="C:extracellular space"/>
    <property type="evidence" value="ECO:0007669"/>
    <property type="project" value="UniProtKB-KW"/>
</dbReference>
<dbReference type="PANTHER" id="PTHR21353">
    <property type="match status" value="1"/>
</dbReference>
<dbReference type="OrthoDB" id="9446539at2759"/>
<feature type="region of interest" description="Disordered" evidence="5">
    <location>
        <begin position="209"/>
        <end position="244"/>
    </location>
</feature>
<feature type="region of interest" description="Disordered" evidence="5">
    <location>
        <begin position="259"/>
        <end position="285"/>
    </location>
</feature>
<protein>
    <submittedName>
        <fullName evidence="6">Uncharacterized protein</fullName>
    </submittedName>
</protein>
<dbReference type="AlphaFoldDB" id="A0A9D3N3Z7"/>
<feature type="region of interest" description="Disordered" evidence="5">
    <location>
        <begin position="155"/>
        <end position="179"/>
    </location>
</feature>
<evidence type="ECO:0000256" key="5">
    <source>
        <dbReference type="SAM" id="MobiDB-lite"/>
    </source>
</evidence>
<feature type="compositionally biased region" description="Low complexity" evidence="5">
    <location>
        <begin position="222"/>
        <end position="244"/>
    </location>
</feature>
<dbReference type="InterPro" id="IPR009079">
    <property type="entry name" value="4_helix_cytokine-like_core"/>
</dbReference>
<comment type="similarity">
    <text evidence="2">Belongs to the IL-6 superfamily.</text>
</comment>
<dbReference type="InterPro" id="IPR010681">
    <property type="entry name" value="PRF/CT"/>
</dbReference>
<gene>
    <name evidence="6" type="ORF">KOW79_021746</name>
</gene>
<dbReference type="SUPFAM" id="SSF47266">
    <property type="entry name" value="4-helical cytokines"/>
    <property type="match status" value="1"/>
</dbReference>
<dbReference type="Proteomes" id="UP000824219">
    <property type="component" value="Linkage Group LG28"/>
</dbReference>
<name>A0A9D3N3Z7_9TELE</name>
<evidence type="ECO:0000256" key="4">
    <source>
        <dbReference type="ARBA" id="ARBA00022525"/>
    </source>
</evidence>
<evidence type="ECO:0000256" key="2">
    <source>
        <dbReference type="ARBA" id="ARBA00007432"/>
    </source>
</evidence>
<dbReference type="GO" id="GO:0005125">
    <property type="term" value="F:cytokine activity"/>
    <property type="evidence" value="ECO:0007669"/>
    <property type="project" value="UniProtKB-KW"/>
</dbReference>
<evidence type="ECO:0000256" key="3">
    <source>
        <dbReference type="ARBA" id="ARBA00022514"/>
    </source>
</evidence>
<accession>A0A9D3N3Z7</accession>
<sequence length="319" mass="36283">MQRDSIILLNMMGISREYVDSRSQTLAPTAISADYTGHILLNQRLAEMAGCRTALWICLLATVYQRCSSSLSSFSNSLSLTRTVRSHVQQLLLRYKEEQLGNIHFDDKRIALNTLPSVTINYRTWLQMEDAERLYRASRDLQLFWSHLESQRQKLQGSSEQVGDSEMRRRNKRGRPLRSLSQSILGIQLDLRDLMRQVNSQLNRMTTLKKKDVYTHTPPTPSTTFSTSVSSSSSSSISTISPPGSTRSVLDLILSSTLRSTDVRSAPQPEEDEPSPTTVQQRSDSSQWVSAVEGYVILRDLERYLCRLVRDYTLLRAKS</sequence>
<comment type="subcellular location">
    <subcellularLocation>
        <location evidence="1">Secreted</location>
    </subcellularLocation>
</comment>
<dbReference type="Gene3D" id="1.20.1250.10">
    <property type="match status" value="2"/>
</dbReference>
<comment type="caution">
    <text evidence="6">The sequence shown here is derived from an EMBL/GenBank/DDBJ whole genome shotgun (WGS) entry which is preliminary data.</text>
</comment>
<dbReference type="PANTHER" id="PTHR21353:SF9">
    <property type="match status" value="1"/>
</dbReference>
<dbReference type="EMBL" id="JAHKSW010000028">
    <property type="protein sequence ID" value="KAG7314443.1"/>
    <property type="molecule type" value="Genomic_DNA"/>
</dbReference>
<dbReference type="GO" id="GO:0007166">
    <property type="term" value="P:cell surface receptor signaling pathway"/>
    <property type="evidence" value="ECO:0007669"/>
    <property type="project" value="TreeGrafter"/>
</dbReference>
<keyword evidence="3" id="KW-0202">Cytokine</keyword>
<reference evidence="6 7" key="1">
    <citation type="submission" date="2021-06" db="EMBL/GenBank/DDBJ databases">
        <title>Chromosome-level genome assembly of the red-tail catfish (Hemibagrus wyckioides).</title>
        <authorList>
            <person name="Shao F."/>
        </authorList>
    </citation>
    <scope>NUCLEOTIDE SEQUENCE [LARGE SCALE GENOMIC DNA]</scope>
    <source>
        <strain evidence="6">EC202008001</strain>
        <tissue evidence="6">Blood</tissue>
    </source>
</reference>
<keyword evidence="7" id="KW-1185">Reference proteome</keyword>
<feature type="compositionally biased region" description="Polar residues" evidence="5">
    <location>
        <begin position="275"/>
        <end position="285"/>
    </location>
</feature>
<evidence type="ECO:0000256" key="1">
    <source>
        <dbReference type="ARBA" id="ARBA00004613"/>
    </source>
</evidence>
<evidence type="ECO:0000313" key="6">
    <source>
        <dbReference type="EMBL" id="KAG7314443.1"/>
    </source>
</evidence>